<dbReference type="AlphaFoldDB" id="A0A3M7S6H1"/>
<dbReference type="Proteomes" id="UP000276133">
    <property type="component" value="Unassembled WGS sequence"/>
</dbReference>
<reference evidence="2 3" key="1">
    <citation type="journal article" date="2018" name="Sci. Rep.">
        <title>Genomic signatures of local adaptation to the degree of environmental predictability in rotifers.</title>
        <authorList>
            <person name="Franch-Gras L."/>
            <person name="Hahn C."/>
            <person name="Garcia-Roger E.M."/>
            <person name="Carmona M.J."/>
            <person name="Serra M."/>
            <person name="Gomez A."/>
        </authorList>
    </citation>
    <scope>NUCLEOTIDE SEQUENCE [LARGE SCALE GENOMIC DNA]</scope>
    <source>
        <strain evidence="2">HYR1</strain>
    </source>
</reference>
<evidence type="ECO:0000256" key="1">
    <source>
        <dbReference type="SAM" id="Phobius"/>
    </source>
</evidence>
<name>A0A3M7S6H1_BRAPC</name>
<comment type="caution">
    <text evidence="2">The sequence shown here is derived from an EMBL/GenBank/DDBJ whole genome shotgun (WGS) entry which is preliminary data.</text>
</comment>
<keyword evidence="1" id="KW-0472">Membrane</keyword>
<evidence type="ECO:0000313" key="2">
    <source>
        <dbReference type="EMBL" id="RNA31396.1"/>
    </source>
</evidence>
<organism evidence="2 3">
    <name type="scientific">Brachionus plicatilis</name>
    <name type="common">Marine rotifer</name>
    <name type="synonym">Brachionus muelleri</name>
    <dbReference type="NCBI Taxonomy" id="10195"/>
    <lineage>
        <taxon>Eukaryota</taxon>
        <taxon>Metazoa</taxon>
        <taxon>Spiralia</taxon>
        <taxon>Gnathifera</taxon>
        <taxon>Rotifera</taxon>
        <taxon>Eurotatoria</taxon>
        <taxon>Monogononta</taxon>
        <taxon>Pseudotrocha</taxon>
        <taxon>Ploima</taxon>
        <taxon>Brachionidae</taxon>
        <taxon>Brachionus</taxon>
    </lineage>
</organism>
<dbReference type="EMBL" id="REGN01001949">
    <property type="protein sequence ID" value="RNA31396.1"/>
    <property type="molecule type" value="Genomic_DNA"/>
</dbReference>
<proteinExistence type="predicted"/>
<keyword evidence="3" id="KW-1185">Reference proteome</keyword>
<evidence type="ECO:0000313" key="3">
    <source>
        <dbReference type="Proteomes" id="UP000276133"/>
    </source>
</evidence>
<protein>
    <submittedName>
        <fullName evidence="2">Uncharacterized protein</fullName>
    </submittedName>
</protein>
<gene>
    <name evidence="2" type="ORF">BpHYR1_007162</name>
</gene>
<keyword evidence="1" id="KW-1133">Transmembrane helix</keyword>
<feature type="transmembrane region" description="Helical" evidence="1">
    <location>
        <begin position="34"/>
        <end position="53"/>
    </location>
</feature>
<accession>A0A3M7S6H1</accession>
<keyword evidence="1" id="KW-0812">Transmembrane</keyword>
<sequence>MYIDMRRALLAYLGHKDSDDLVLVKINCTLVKKYLLFQFLSNIIYLILQFRLFDMALRCCLLLKILLFNSKETVHFFFICGGINTYSGDLITVFYEKLLSVHLCDTIPRTSLFSENLIHNLQNKEFRQVVAVLIKTQRQRSGWSKPVRSCRPTELSGLGDFLMGAYYPKCVYHFEILNILIKLYKILNA</sequence>